<evidence type="ECO:0000313" key="1">
    <source>
        <dbReference type="EMBL" id="SVD74879.1"/>
    </source>
</evidence>
<dbReference type="Pfam" id="PF07394">
    <property type="entry name" value="DUF1501"/>
    <property type="match status" value="1"/>
</dbReference>
<dbReference type="InterPro" id="IPR006311">
    <property type="entry name" value="TAT_signal"/>
</dbReference>
<protein>
    <submittedName>
        <fullName evidence="1">Uncharacterized protein</fullName>
    </submittedName>
</protein>
<accession>A0A382XVM2</accession>
<sequence>MNTNTRNFSRRDALQTMSGGFGFMAFAGLSTMAAESYRNPLSPKQPHFKPRAKRIIFACMRGGPSHVDTFDYKPALAKDNGKTAEGYGNRKLLESPWKFPKRGKSGIEISELYPNLAKHADKMCLLNSMYGDIPNHPQCFVQLHTGSFQFVRPSLGSWVLYGLGTENQNLPGFVTLNPPSRVGGAQNYGSAFLPAIYQGTRIGNLGQSLKDVKIANLGNGRLNTEE</sequence>
<dbReference type="PROSITE" id="PS51318">
    <property type="entry name" value="TAT"/>
    <property type="match status" value="1"/>
</dbReference>
<gene>
    <name evidence="1" type="ORF">METZ01_LOCUS427733</name>
</gene>
<proteinExistence type="predicted"/>
<dbReference type="AlphaFoldDB" id="A0A382XVM2"/>
<organism evidence="1">
    <name type="scientific">marine metagenome</name>
    <dbReference type="NCBI Taxonomy" id="408172"/>
    <lineage>
        <taxon>unclassified sequences</taxon>
        <taxon>metagenomes</taxon>
        <taxon>ecological metagenomes</taxon>
    </lineage>
</organism>
<feature type="non-terminal residue" evidence="1">
    <location>
        <position position="226"/>
    </location>
</feature>
<dbReference type="EMBL" id="UINC01170703">
    <property type="protein sequence ID" value="SVD74879.1"/>
    <property type="molecule type" value="Genomic_DNA"/>
</dbReference>
<name>A0A382XVM2_9ZZZZ</name>
<reference evidence="1" key="1">
    <citation type="submission" date="2018-05" db="EMBL/GenBank/DDBJ databases">
        <authorList>
            <person name="Lanie J.A."/>
            <person name="Ng W.-L."/>
            <person name="Kazmierczak K.M."/>
            <person name="Andrzejewski T.M."/>
            <person name="Davidsen T.M."/>
            <person name="Wayne K.J."/>
            <person name="Tettelin H."/>
            <person name="Glass J.I."/>
            <person name="Rusch D."/>
            <person name="Podicherti R."/>
            <person name="Tsui H.-C.T."/>
            <person name="Winkler M.E."/>
        </authorList>
    </citation>
    <scope>NUCLEOTIDE SEQUENCE</scope>
</reference>
<dbReference type="InterPro" id="IPR010869">
    <property type="entry name" value="DUF1501"/>
</dbReference>